<keyword evidence="5 8" id="KW-0804">Transcription</keyword>
<accession>A0A8S1CGX2</accession>
<feature type="compositionally biased region" description="Basic and acidic residues" evidence="9">
    <location>
        <begin position="365"/>
        <end position="386"/>
    </location>
</feature>
<feature type="compositionally biased region" description="Acidic residues" evidence="9">
    <location>
        <begin position="258"/>
        <end position="270"/>
    </location>
</feature>
<dbReference type="GO" id="GO:0001096">
    <property type="term" value="F:TFIIF-class transcription factor complex binding"/>
    <property type="evidence" value="ECO:0007669"/>
    <property type="project" value="TreeGrafter"/>
</dbReference>
<reference evidence="10 11" key="1">
    <citation type="submission" date="2020-04" db="EMBL/GenBank/DDBJ databases">
        <authorList>
            <person name="Alioto T."/>
            <person name="Alioto T."/>
            <person name="Gomez Garrido J."/>
        </authorList>
    </citation>
    <scope>NUCLEOTIDE SEQUENCE [LARGE SCALE GENOMIC DNA]</scope>
</reference>
<feature type="compositionally biased region" description="Acidic residues" evidence="9">
    <location>
        <begin position="308"/>
        <end position="317"/>
    </location>
</feature>
<dbReference type="EMBL" id="CADEPI010000046">
    <property type="protein sequence ID" value="CAB3369528.1"/>
    <property type="molecule type" value="Genomic_DNA"/>
</dbReference>
<feature type="compositionally biased region" description="Basic residues" evidence="9">
    <location>
        <begin position="237"/>
        <end position="254"/>
    </location>
</feature>
<feature type="compositionally biased region" description="Basic and acidic residues" evidence="9">
    <location>
        <begin position="284"/>
        <end position="307"/>
    </location>
</feature>
<keyword evidence="6 8" id="KW-0539">Nucleus</keyword>
<dbReference type="GO" id="GO:0016251">
    <property type="term" value="F:RNA polymerase II general transcription initiation factor activity"/>
    <property type="evidence" value="ECO:0007669"/>
    <property type="project" value="TreeGrafter"/>
</dbReference>
<dbReference type="SUPFAM" id="SSF50916">
    <property type="entry name" value="Rap30/74 interaction domains"/>
    <property type="match status" value="1"/>
</dbReference>
<dbReference type="InterPro" id="IPR036390">
    <property type="entry name" value="WH_DNA-bd_sf"/>
</dbReference>
<dbReference type="AlphaFoldDB" id="A0A8S1CGX2"/>
<comment type="subcellular location">
    <subcellularLocation>
        <location evidence="1 8">Nucleus</location>
    </subcellularLocation>
</comment>
<keyword evidence="4 8" id="KW-0238">DNA-binding</keyword>
<evidence type="ECO:0000256" key="5">
    <source>
        <dbReference type="ARBA" id="ARBA00023163"/>
    </source>
</evidence>
<sequence length="470" mass="54341">MSTSQSNVNEYVIRCPKNTSKKFQVMRFASERDLDFKKWSNVKMERENNLREFKGVADEEQPKFGAGSEFGRDQREEARRKKLGIVSKKYRPDDQPWLLKVGGKTGKKFKGIRDGGINQNAAYYIFFHAPGGHIEAYPLQEWYNFVATQRFKALTCEEADEYFNKRNQQIDFYNVMYRKRCRGETEEKDAEALKEEKKKGKSKREFSISEMDEWMDSSDDDDDDGSGEEDKKEEKASKKKTKKGVDKNKKKKKKGSDDEATEESDDGDEEGREHEYISDSSSSESEHEETKQLRGVAEEDALRKLLNSDDESDEEQKEEEKKDEEVKQEEDEEKASKLTKKSKKKPDKKESKESSTDLSSNSDEEDKKPPEDIKPALQQPEKRKAATDTPPSSPPHKKARSEGVSDSMEEAVRRYLSRKPMTTTELIQKFNRKKNGISGDQLLKQMTNILKRINPSKQTIKGKMYLSIKN</sequence>
<evidence type="ECO:0000313" key="11">
    <source>
        <dbReference type="Proteomes" id="UP000494165"/>
    </source>
</evidence>
<dbReference type="Pfam" id="PF05793">
    <property type="entry name" value="TFIIF_alpha"/>
    <property type="match status" value="1"/>
</dbReference>
<organism evidence="10 11">
    <name type="scientific">Cloeon dipterum</name>
    <dbReference type="NCBI Taxonomy" id="197152"/>
    <lineage>
        <taxon>Eukaryota</taxon>
        <taxon>Metazoa</taxon>
        <taxon>Ecdysozoa</taxon>
        <taxon>Arthropoda</taxon>
        <taxon>Hexapoda</taxon>
        <taxon>Insecta</taxon>
        <taxon>Pterygota</taxon>
        <taxon>Palaeoptera</taxon>
        <taxon>Ephemeroptera</taxon>
        <taxon>Pisciforma</taxon>
        <taxon>Baetidae</taxon>
        <taxon>Cloeon</taxon>
    </lineage>
</organism>
<name>A0A8S1CGX2_9INSE</name>
<gene>
    <name evidence="10" type="ORF">CLODIP_2_CD02621</name>
</gene>
<dbReference type="InterPro" id="IPR011039">
    <property type="entry name" value="TFIIF_interaction"/>
</dbReference>
<feature type="region of interest" description="Disordered" evidence="9">
    <location>
        <begin position="184"/>
        <end position="420"/>
    </location>
</feature>
<dbReference type="Gene3D" id="1.10.10.10">
    <property type="entry name" value="Winged helix-like DNA-binding domain superfamily/Winged helix DNA-binding domain"/>
    <property type="match status" value="1"/>
</dbReference>
<keyword evidence="3 8" id="KW-0805">Transcription regulation</keyword>
<dbReference type="InterPro" id="IPR036388">
    <property type="entry name" value="WH-like_DNA-bd_sf"/>
</dbReference>
<dbReference type="InterPro" id="IPR008851">
    <property type="entry name" value="TFIIF-alpha"/>
</dbReference>
<comment type="function">
    <text evidence="7 8">TFIIF is a general transcription initiation factor that binds to RNA polymerase II and helps to recruit it to the initiation complex in collaboration with TFIIB. It promotes transcription elongation.</text>
</comment>
<dbReference type="GO" id="GO:0032968">
    <property type="term" value="P:positive regulation of transcription elongation by RNA polymerase II"/>
    <property type="evidence" value="ECO:0007669"/>
    <property type="project" value="InterPro"/>
</dbReference>
<keyword evidence="11" id="KW-1185">Reference proteome</keyword>
<evidence type="ECO:0000256" key="6">
    <source>
        <dbReference type="ARBA" id="ARBA00023242"/>
    </source>
</evidence>
<evidence type="ECO:0000313" key="10">
    <source>
        <dbReference type="EMBL" id="CAB3369528.1"/>
    </source>
</evidence>
<evidence type="ECO:0000256" key="1">
    <source>
        <dbReference type="ARBA" id="ARBA00004123"/>
    </source>
</evidence>
<feature type="compositionally biased region" description="Basic residues" evidence="9">
    <location>
        <begin position="337"/>
        <end position="346"/>
    </location>
</feature>
<dbReference type="Proteomes" id="UP000494165">
    <property type="component" value="Unassembled WGS sequence"/>
</dbReference>
<evidence type="ECO:0000256" key="2">
    <source>
        <dbReference type="ARBA" id="ARBA00005249"/>
    </source>
</evidence>
<dbReference type="GO" id="GO:0006367">
    <property type="term" value="P:transcription initiation at RNA polymerase II promoter"/>
    <property type="evidence" value="ECO:0007669"/>
    <property type="project" value="InterPro"/>
</dbReference>
<evidence type="ECO:0000256" key="9">
    <source>
        <dbReference type="SAM" id="MobiDB-lite"/>
    </source>
</evidence>
<dbReference type="GO" id="GO:0005674">
    <property type="term" value="C:transcription factor TFIIF complex"/>
    <property type="evidence" value="ECO:0007669"/>
    <property type="project" value="TreeGrafter"/>
</dbReference>
<proteinExistence type="inferred from homology"/>
<feature type="compositionally biased region" description="Acidic residues" evidence="9">
    <location>
        <begin position="210"/>
        <end position="227"/>
    </location>
</feature>
<protein>
    <recommendedName>
        <fullName evidence="8">Transcription initiation factor IIF subunit alpha</fullName>
    </recommendedName>
</protein>
<dbReference type="GO" id="GO:0003677">
    <property type="term" value="F:DNA binding"/>
    <property type="evidence" value="ECO:0007669"/>
    <property type="project" value="UniProtKB-KW"/>
</dbReference>
<dbReference type="SUPFAM" id="SSF46785">
    <property type="entry name" value="Winged helix' DNA-binding domain"/>
    <property type="match status" value="1"/>
</dbReference>
<evidence type="ECO:0000256" key="4">
    <source>
        <dbReference type="ARBA" id="ARBA00023125"/>
    </source>
</evidence>
<dbReference type="OrthoDB" id="76676at2759"/>
<comment type="similarity">
    <text evidence="2 8">Belongs to the TFIIF alpha subunit family.</text>
</comment>
<dbReference type="PANTHER" id="PTHR13011">
    <property type="entry name" value="TFIIF-ALPHA"/>
    <property type="match status" value="1"/>
</dbReference>
<comment type="caution">
    <text evidence="10">The sequence shown here is derived from an EMBL/GenBank/DDBJ whole genome shotgun (WGS) entry which is preliminary data.</text>
</comment>
<evidence type="ECO:0000256" key="8">
    <source>
        <dbReference type="RuleBase" id="RU366044"/>
    </source>
</evidence>
<feature type="compositionally biased region" description="Basic and acidic residues" evidence="9">
    <location>
        <begin position="184"/>
        <end position="207"/>
    </location>
</feature>
<dbReference type="PANTHER" id="PTHR13011:SF0">
    <property type="entry name" value="GENERAL TRANSCRIPTION FACTOR IIF SUBUNIT 1"/>
    <property type="match status" value="1"/>
</dbReference>
<evidence type="ECO:0000256" key="7">
    <source>
        <dbReference type="ARBA" id="ARBA00025232"/>
    </source>
</evidence>
<evidence type="ECO:0000256" key="3">
    <source>
        <dbReference type="ARBA" id="ARBA00023015"/>
    </source>
</evidence>